<dbReference type="PANTHER" id="PTHR24559:SF444">
    <property type="entry name" value="REVERSE TRANSCRIPTASE DOMAIN-CONTAINING PROTEIN"/>
    <property type="match status" value="1"/>
</dbReference>
<sequence>MKIGSKMTRNIRSQVINCLRRNRDIFAWTPKDLEGIDPGVITQHLNLDPSIKPVKQKKDTSGLKKTKHLRRNKQTIIDRTHHGEINKLLSTGHIKEIQFPEWLSNIVLVPKPSGKWRMCIDFWDLNKACPKYFYPLPRIDQLVDSTSGYELSSMMDISQ</sequence>
<reference evidence="1" key="1">
    <citation type="submission" date="2020-06" db="EMBL/GenBank/DDBJ databases">
        <authorList>
            <person name="Li T."/>
            <person name="Hu X."/>
            <person name="Zhang T."/>
            <person name="Song X."/>
            <person name="Zhang H."/>
            <person name="Dai N."/>
            <person name="Sheng W."/>
            <person name="Hou X."/>
            <person name="Wei L."/>
        </authorList>
    </citation>
    <scope>NUCLEOTIDE SEQUENCE</scope>
    <source>
        <strain evidence="1">K16</strain>
        <tissue evidence="1">Leaf</tissue>
    </source>
</reference>
<evidence type="ECO:0000313" key="2">
    <source>
        <dbReference type="Proteomes" id="UP001289374"/>
    </source>
</evidence>
<accession>A0AAE2BZ36</accession>
<dbReference type="InterPro" id="IPR043502">
    <property type="entry name" value="DNA/RNA_pol_sf"/>
</dbReference>
<comment type="caution">
    <text evidence="1">The sequence shown here is derived from an EMBL/GenBank/DDBJ whole genome shotgun (WGS) entry which is preliminary data.</text>
</comment>
<dbReference type="Gene3D" id="3.10.10.10">
    <property type="entry name" value="HIV Type 1 Reverse Transcriptase, subunit A, domain 1"/>
    <property type="match status" value="1"/>
</dbReference>
<dbReference type="PANTHER" id="PTHR24559">
    <property type="entry name" value="TRANSPOSON TY3-I GAG-POL POLYPROTEIN"/>
    <property type="match status" value="1"/>
</dbReference>
<keyword evidence="2" id="KW-1185">Reference proteome</keyword>
<dbReference type="SUPFAM" id="SSF56672">
    <property type="entry name" value="DNA/RNA polymerases"/>
    <property type="match status" value="1"/>
</dbReference>
<organism evidence="1 2">
    <name type="scientific">Sesamum angolense</name>
    <dbReference type="NCBI Taxonomy" id="2727404"/>
    <lineage>
        <taxon>Eukaryota</taxon>
        <taxon>Viridiplantae</taxon>
        <taxon>Streptophyta</taxon>
        <taxon>Embryophyta</taxon>
        <taxon>Tracheophyta</taxon>
        <taxon>Spermatophyta</taxon>
        <taxon>Magnoliopsida</taxon>
        <taxon>eudicotyledons</taxon>
        <taxon>Gunneridae</taxon>
        <taxon>Pentapetalae</taxon>
        <taxon>asterids</taxon>
        <taxon>lamiids</taxon>
        <taxon>Lamiales</taxon>
        <taxon>Pedaliaceae</taxon>
        <taxon>Sesamum</taxon>
    </lineage>
</organism>
<reference evidence="1" key="2">
    <citation type="journal article" date="2024" name="Plant">
        <title>Genomic evolution and insights into agronomic trait innovations of Sesamum species.</title>
        <authorList>
            <person name="Miao H."/>
            <person name="Wang L."/>
            <person name="Qu L."/>
            <person name="Liu H."/>
            <person name="Sun Y."/>
            <person name="Le M."/>
            <person name="Wang Q."/>
            <person name="Wei S."/>
            <person name="Zheng Y."/>
            <person name="Lin W."/>
            <person name="Duan Y."/>
            <person name="Cao H."/>
            <person name="Xiong S."/>
            <person name="Wang X."/>
            <person name="Wei L."/>
            <person name="Li C."/>
            <person name="Ma Q."/>
            <person name="Ju M."/>
            <person name="Zhao R."/>
            <person name="Li G."/>
            <person name="Mu C."/>
            <person name="Tian Q."/>
            <person name="Mei H."/>
            <person name="Zhang T."/>
            <person name="Gao T."/>
            <person name="Zhang H."/>
        </authorList>
    </citation>
    <scope>NUCLEOTIDE SEQUENCE</scope>
    <source>
        <strain evidence="1">K16</strain>
    </source>
</reference>
<dbReference type="Proteomes" id="UP001289374">
    <property type="component" value="Unassembled WGS sequence"/>
</dbReference>
<protein>
    <recommendedName>
        <fullName evidence="3">Reverse transcriptase domain-containing protein</fullName>
    </recommendedName>
</protein>
<dbReference type="InterPro" id="IPR053134">
    <property type="entry name" value="RNA-dir_DNA_polymerase"/>
</dbReference>
<evidence type="ECO:0000313" key="1">
    <source>
        <dbReference type="EMBL" id="KAK4403041.1"/>
    </source>
</evidence>
<dbReference type="AlphaFoldDB" id="A0AAE2BZ36"/>
<evidence type="ECO:0008006" key="3">
    <source>
        <dbReference type="Google" id="ProtNLM"/>
    </source>
</evidence>
<gene>
    <name evidence="1" type="ORF">Sango_1044800</name>
</gene>
<dbReference type="EMBL" id="JACGWL010000005">
    <property type="protein sequence ID" value="KAK4403041.1"/>
    <property type="molecule type" value="Genomic_DNA"/>
</dbReference>
<name>A0AAE2BZ36_9LAMI</name>
<proteinExistence type="predicted"/>